<dbReference type="EnsemblPlants" id="LPERR06G03780.1">
    <property type="protein sequence ID" value="LPERR06G03780.1"/>
    <property type="gene ID" value="LPERR06G03780"/>
</dbReference>
<comment type="subcellular location">
    <subcellularLocation>
        <location evidence="1">Nucleus</location>
    </subcellularLocation>
</comment>
<dbReference type="GO" id="GO:0000978">
    <property type="term" value="F:RNA polymerase II cis-regulatory region sequence-specific DNA binding"/>
    <property type="evidence" value="ECO:0007669"/>
    <property type="project" value="TreeGrafter"/>
</dbReference>
<dbReference type="FunFam" id="1.10.10.60:FF:000010">
    <property type="entry name" value="Transcriptional activator Myb isoform A"/>
    <property type="match status" value="1"/>
</dbReference>
<dbReference type="Gene3D" id="1.10.10.60">
    <property type="entry name" value="Homeodomain-like"/>
    <property type="match status" value="2"/>
</dbReference>
<organism evidence="7 8">
    <name type="scientific">Leersia perrieri</name>
    <dbReference type="NCBI Taxonomy" id="77586"/>
    <lineage>
        <taxon>Eukaryota</taxon>
        <taxon>Viridiplantae</taxon>
        <taxon>Streptophyta</taxon>
        <taxon>Embryophyta</taxon>
        <taxon>Tracheophyta</taxon>
        <taxon>Spermatophyta</taxon>
        <taxon>Magnoliopsida</taxon>
        <taxon>Liliopsida</taxon>
        <taxon>Poales</taxon>
        <taxon>Poaceae</taxon>
        <taxon>BOP clade</taxon>
        <taxon>Oryzoideae</taxon>
        <taxon>Oryzeae</taxon>
        <taxon>Oryzinae</taxon>
        <taxon>Leersia</taxon>
    </lineage>
</organism>
<dbReference type="PROSITE" id="PS51294">
    <property type="entry name" value="HTH_MYB"/>
    <property type="match status" value="2"/>
</dbReference>
<dbReference type="GO" id="GO:0005634">
    <property type="term" value="C:nucleus"/>
    <property type="evidence" value="ECO:0007669"/>
    <property type="project" value="UniProtKB-SubCell"/>
</dbReference>
<dbReference type="Pfam" id="PF13921">
    <property type="entry name" value="Myb_DNA-bind_6"/>
    <property type="match status" value="1"/>
</dbReference>
<dbReference type="PROSITE" id="PS50090">
    <property type="entry name" value="MYB_LIKE"/>
    <property type="match status" value="2"/>
</dbReference>
<name>A0A0D9WM80_9ORYZ</name>
<dbReference type="Proteomes" id="UP000032180">
    <property type="component" value="Chromosome 6"/>
</dbReference>
<dbReference type="SUPFAM" id="SSF46689">
    <property type="entry name" value="Homeodomain-like"/>
    <property type="match status" value="1"/>
</dbReference>
<reference evidence="7 8" key="1">
    <citation type="submission" date="2012-08" db="EMBL/GenBank/DDBJ databases">
        <title>Oryza genome evolution.</title>
        <authorList>
            <person name="Wing R.A."/>
        </authorList>
    </citation>
    <scope>NUCLEOTIDE SEQUENCE</scope>
</reference>
<dbReference type="FunFam" id="1.10.10.60:FF:000381">
    <property type="entry name" value="Transcription factor MYB119"/>
    <property type="match status" value="1"/>
</dbReference>
<keyword evidence="8" id="KW-1185">Reference proteome</keyword>
<proteinExistence type="predicted"/>
<dbReference type="PANTHER" id="PTHR45614">
    <property type="entry name" value="MYB PROTEIN-RELATED"/>
    <property type="match status" value="1"/>
</dbReference>
<evidence type="ECO:0008006" key="9">
    <source>
        <dbReference type="Google" id="ProtNLM"/>
    </source>
</evidence>
<feature type="domain" description="Myb-like" evidence="5">
    <location>
        <begin position="191"/>
        <end position="241"/>
    </location>
</feature>
<dbReference type="InterPro" id="IPR050560">
    <property type="entry name" value="MYB_TF"/>
</dbReference>
<dbReference type="AlphaFoldDB" id="A0A0D9WM80"/>
<feature type="domain" description="Myb-like" evidence="5">
    <location>
        <begin position="139"/>
        <end position="190"/>
    </location>
</feature>
<dbReference type="HOGENOM" id="CLU_028567_9_1_1"/>
<feature type="region of interest" description="Disordered" evidence="4">
    <location>
        <begin position="281"/>
        <end position="312"/>
    </location>
</feature>
<dbReference type="CDD" id="cd00167">
    <property type="entry name" value="SANT"/>
    <property type="match status" value="2"/>
</dbReference>
<feature type="domain" description="HTH myb-type" evidence="6">
    <location>
        <begin position="195"/>
        <end position="245"/>
    </location>
</feature>
<feature type="compositionally biased region" description="Basic residues" evidence="4">
    <location>
        <begin position="240"/>
        <end position="252"/>
    </location>
</feature>
<dbReference type="InterPro" id="IPR009057">
    <property type="entry name" value="Homeodomain-like_sf"/>
</dbReference>
<protein>
    <recommendedName>
        <fullName evidence="9">Transcription factor MYB98</fullName>
    </recommendedName>
</protein>
<keyword evidence="3" id="KW-0238">DNA-binding</keyword>
<evidence type="ECO:0000256" key="1">
    <source>
        <dbReference type="ARBA" id="ARBA00004123"/>
    </source>
</evidence>
<feature type="region of interest" description="Disordered" evidence="4">
    <location>
        <begin position="240"/>
        <end position="260"/>
    </location>
</feature>
<evidence type="ECO:0000313" key="7">
    <source>
        <dbReference type="EnsemblPlants" id="LPERR06G03780.1"/>
    </source>
</evidence>
<sequence>MDFSCFQPHSAGCDDMPFDSYLQQNVHQELHLVDHPFEGVSHGHEYYSPSAGESIHLPFATYYDLGHEYYYPQGGDKEAVIVDRSLPIMHKASPHQPLFTPKSEVSHLIGGSVVGSYKAFEMNARLIRRKRASGKSLKKANVVKGQWTMEEDRKLVKLVEQFGLRKWSHIAQMLPGRVGKQCRERWHNHLRPNIKKDTWSEDEDKVLIQTHKEVGNKWAEIAKHLPGRTENSIKNHWNATKRRQFARRRSRASSKNPKSGTLLQNYIKSLGIGPIKASVRLAPPEPTVSSSPAPSTQNVNSDKRPDSNPINQMVTQGMLNMDENNYIQANSCEELLVSSYDDLCLDMCDHLFETKEVTPYQVYNIDDDVDMNYIFNDIDYADKIGHEIDMEMAWEDDVLEDNETGSSTLEIPAGLVHINTVHVKEEMDLVEMVTRTQSCGK</sequence>
<evidence type="ECO:0000256" key="3">
    <source>
        <dbReference type="ARBA" id="ARBA00023125"/>
    </source>
</evidence>
<evidence type="ECO:0000256" key="2">
    <source>
        <dbReference type="ARBA" id="ARBA00022737"/>
    </source>
</evidence>
<dbReference type="InterPro" id="IPR017930">
    <property type="entry name" value="Myb_dom"/>
</dbReference>
<keyword evidence="2" id="KW-0677">Repeat</keyword>
<accession>A0A0D9WM80</accession>
<feature type="domain" description="HTH myb-type" evidence="6">
    <location>
        <begin position="139"/>
        <end position="194"/>
    </location>
</feature>
<evidence type="ECO:0000259" key="5">
    <source>
        <dbReference type="PROSITE" id="PS50090"/>
    </source>
</evidence>
<reference evidence="7" key="3">
    <citation type="submission" date="2015-04" db="UniProtKB">
        <authorList>
            <consortium name="EnsemblPlants"/>
        </authorList>
    </citation>
    <scope>IDENTIFICATION</scope>
</reference>
<dbReference type="eggNOG" id="KOG0048">
    <property type="taxonomic scope" value="Eukaryota"/>
</dbReference>
<dbReference type="InterPro" id="IPR001005">
    <property type="entry name" value="SANT/Myb"/>
</dbReference>
<evidence type="ECO:0000256" key="4">
    <source>
        <dbReference type="SAM" id="MobiDB-lite"/>
    </source>
</evidence>
<evidence type="ECO:0000259" key="6">
    <source>
        <dbReference type="PROSITE" id="PS51294"/>
    </source>
</evidence>
<dbReference type="SMART" id="SM00717">
    <property type="entry name" value="SANT"/>
    <property type="match status" value="2"/>
</dbReference>
<dbReference type="PANTHER" id="PTHR45614:SF285">
    <property type="entry name" value="TRANSCRIPTION FACTOR MYB98"/>
    <property type="match status" value="1"/>
</dbReference>
<reference evidence="8" key="2">
    <citation type="submission" date="2013-12" db="EMBL/GenBank/DDBJ databases">
        <authorList>
            <person name="Yu Y."/>
            <person name="Lee S."/>
            <person name="de Baynast K."/>
            <person name="Wissotski M."/>
            <person name="Liu L."/>
            <person name="Talag J."/>
            <person name="Goicoechea J."/>
            <person name="Angelova A."/>
            <person name="Jetty R."/>
            <person name="Kudrna D."/>
            <person name="Golser W."/>
            <person name="Rivera L."/>
            <person name="Zhang J."/>
            <person name="Wing R."/>
        </authorList>
    </citation>
    <scope>NUCLEOTIDE SEQUENCE</scope>
</reference>
<dbReference type="Gramene" id="LPERR06G03780.1">
    <property type="protein sequence ID" value="LPERR06G03780.1"/>
    <property type="gene ID" value="LPERR06G03780"/>
</dbReference>
<dbReference type="STRING" id="77586.A0A0D9WM80"/>
<feature type="compositionally biased region" description="Polar residues" evidence="4">
    <location>
        <begin position="287"/>
        <end position="300"/>
    </location>
</feature>
<dbReference type="GO" id="GO:0000981">
    <property type="term" value="F:DNA-binding transcription factor activity, RNA polymerase II-specific"/>
    <property type="evidence" value="ECO:0007669"/>
    <property type="project" value="TreeGrafter"/>
</dbReference>
<evidence type="ECO:0000313" key="8">
    <source>
        <dbReference type="Proteomes" id="UP000032180"/>
    </source>
</evidence>